<sequence length="365" mass="42029">MPQRFIFDSSILSSVVGGHSAIDIPKLNIHTLDAASAFLLSYGFDINEKSDVEKLSYYHRRALVLMIEKLGFNEAEIPDIFRDLKQLGDIRNLLIYASTQDSDQVQMQRWACAIIRCMHVFVHAENDLFSSFSEEIQSQILTPFQDCILHDGNTHRTVLKDPAGELDSIELLGFEVKPFKTSSSTVIKLLAKPDALAMKIFDKLGVRFITRNLFDTFQVVRFLIKQNVISFPHIMPDQSSNNLYPVEVFMQVCDDLSHRLDTLDEKSIQDAFDQKLAEMGDGVKFLRKENFFSGEDYRFIKFISRKLIHIKPQGSKEAFSFFYPFEVQIMDQSAHQRILSGPSEHQAYKERQRIAARKRLFPELS</sequence>
<name>A0ABT6DQ75_9BACT</name>
<dbReference type="NCBIfam" id="TIGR04552">
    <property type="entry name" value="TIGR04552 family protein"/>
    <property type="match status" value="1"/>
</dbReference>
<comment type="caution">
    <text evidence="1">The sequence shown here is derived from an EMBL/GenBank/DDBJ whole genome shotgun (WGS) entry which is preliminary data.</text>
</comment>
<reference evidence="1" key="1">
    <citation type="submission" date="2022-08" db="EMBL/GenBank/DDBJ databases">
        <title>Novel Bdellovibrio Species Isolated from Svalbard: Designation Bdellovibrio svalbardensis.</title>
        <authorList>
            <person name="Mitchell R.J."/>
            <person name="Choi S.Y."/>
        </authorList>
    </citation>
    <scope>NUCLEOTIDE SEQUENCE</scope>
    <source>
        <strain evidence="1">PAP01</strain>
    </source>
</reference>
<gene>
    <name evidence="1" type="ORF">NWE73_17640</name>
</gene>
<dbReference type="NCBIfam" id="TIGR04562">
    <property type="entry name" value="TIGR04552 family protein"/>
    <property type="match status" value="1"/>
</dbReference>
<keyword evidence="2" id="KW-1185">Reference proteome</keyword>
<accession>A0ABT6DQ75</accession>
<organism evidence="1 2">
    <name type="scientific">Bdellovibrio svalbardensis</name>
    <dbReference type="NCBI Taxonomy" id="2972972"/>
    <lineage>
        <taxon>Bacteria</taxon>
        <taxon>Pseudomonadati</taxon>
        <taxon>Bdellovibrionota</taxon>
        <taxon>Bdellovibrionia</taxon>
        <taxon>Bdellovibrionales</taxon>
        <taxon>Pseudobdellovibrionaceae</taxon>
        <taxon>Bdellovibrio</taxon>
    </lineage>
</organism>
<proteinExistence type="predicted"/>
<evidence type="ECO:0000313" key="1">
    <source>
        <dbReference type="EMBL" id="MDG0818210.1"/>
    </source>
</evidence>
<protein>
    <submittedName>
        <fullName evidence="1">TIGR04552 family protein</fullName>
    </submittedName>
</protein>
<dbReference type="EMBL" id="JANRMI010000007">
    <property type="protein sequence ID" value="MDG0818210.1"/>
    <property type="molecule type" value="Genomic_DNA"/>
</dbReference>
<dbReference type="RefSeq" id="WP_277579686.1">
    <property type="nucleotide sequence ID" value="NZ_JANRMI010000007.1"/>
</dbReference>
<dbReference type="InterPro" id="IPR030824">
    <property type="entry name" value="CHP04562"/>
</dbReference>
<dbReference type="Proteomes" id="UP001152321">
    <property type="component" value="Unassembled WGS sequence"/>
</dbReference>
<evidence type="ECO:0000313" key="2">
    <source>
        <dbReference type="Proteomes" id="UP001152321"/>
    </source>
</evidence>